<name>A0A811PH76_9POAL</name>
<sequence>MRGCGSLHTDRPALDSSRVGALVSFINAIKLPLEQPLMVSPPRLHITKDPKVADDGNFVAKRSARLAAKSKFRAMKLDAQARKVLLKKLGLEEVETKKPDGASFDEFQQTFTTPLPPGTREAMEDLFLGRGWRRAMDVE</sequence>
<proteinExistence type="predicted"/>
<accession>A0A811PH76</accession>
<gene>
    <name evidence="1" type="ORF">NCGR_LOCUS26123</name>
</gene>
<keyword evidence="2" id="KW-1185">Reference proteome</keyword>
<dbReference type="Proteomes" id="UP000604825">
    <property type="component" value="Unassembled WGS sequence"/>
</dbReference>
<dbReference type="EMBL" id="CAJGYO010000006">
    <property type="protein sequence ID" value="CAD6239089.1"/>
    <property type="molecule type" value="Genomic_DNA"/>
</dbReference>
<comment type="caution">
    <text evidence="1">The sequence shown here is derived from an EMBL/GenBank/DDBJ whole genome shotgun (WGS) entry which is preliminary data.</text>
</comment>
<evidence type="ECO:0000313" key="2">
    <source>
        <dbReference type="Proteomes" id="UP000604825"/>
    </source>
</evidence>
<dbReference type="AlphaFoldDB" id="A0A811PH76"/>
<reference evidence="1" key="1">
    <citation type="submission" date="2020-10" db="EMBL/GenBank/DDBJ databases">
        <authorList>
            <person name="Han B."/>
            <person name="Lu T."/>
            <person name="Zhao Q."/>
            <person name="Huang X."/>
            <person name="Zhao Y."/>
        </authorList>
    </citation>
    <scope>NUCLEOTIDE SEQUENCE</scope>
</reference>
<protein>
    <submittedName>
        <fullName evidence="1">Uncharacterized protein</fullName>
    </submittedName>
</protein>
<evidence type="ECO:0000313" key="1">
    <source>
        <dbReference type="EMBL" id="CAD6239089.1"/>
    </source>
</evidence>
<organism evidence="1 2">
    <name type="scientific">Miscanthus lutarioriparius</name>
    <dbReference type="NCBI Taxonomy" id="422564"/>
    <lineage>
        <taxon>Eukaryota</taxon>
        <taxon>Viridiplantae</taxon>
        <taxon>Streptophyta</taxon>
        <taxon>Embryophyta</taxon>
        <taxon>Tracheophyta</taxon>
        <taxon>Spermatophyta</taxon>
        <taxon>Magnoliopsida</taxon>
        <taxon>Liliopsida</taxon>
        <taxon>Poales</taxon>
        <taxon>Poaceae</taxon>
        <taxon>PACMAD clade</taxon>
        <taxon>Panicoideae</taxon>
        <taxon>Andropogonodae</taxon>
        <taxon>Andropogoneae</taxon>
        <taxon>Saccharinae</taxon>
        <taxon>Miscanthus</taxon>
    </lineage>
</organism>